<dbReference type="STRING" id="1219065.VPR01S_03_01720"/>
<keyword evidence="3" id="KW-1185">Reference proteome</keyword>
<organism evidence="2 3">
    <name type="scientific">Vibrio proteolyticus NBRC 13287</name>
    <dbReference type="NCBI Taxonomy" id="1219065"/>
    <lineage>
        <taxon>Bacteria</taxon>
        <taxon>Pseudomonadati</taxon>
        <taxon>Pseudomonadota</taxon>
        <taxon>Gammaproteobacteria</taxon>
        <taxon>Vibrionales</taxon>
        <taxon>Vibrionaceae</taxon>
        <taxon>Vibrio</taxon>
    </lineage>
</organism>
<dbReference type="Proteomes" id="UP000016570">
    <property type="component" value="Unassembled WGS sequence"/>
</dbReference>
<proteinExistence type="predicted"/>
<dbReference type="AlphaFoldDB" id="U3BHX6"/>
<keyword evidence="1" id="KW-1133">Transmembrane helix</keyword>
<dbReference type="RefSeq" id="WP_021704253.1">
    <property type="nucleotide sequence ID" value="NZ_BATJ01000003.1"/>
</dbReference>
<sequence length="52" mass="5760">MVRMILVLAVLMQLFVATQTQGLIRSVVELSAFLLVVVLMLNAKRRSPPVGH</sequence>
<evidence type="ECO:0000313" key="3">
    <source>
        <dbReference type="Proteomes" id="UP000016570"/>
    </source>
</evidence>
<evidence type="ECO:0000256" key="1">
    <source>
        <dbReference type="SAM" id="Phobius"/>
    </source>
</evidence>
<comment type="caution">
    <text evidence="2">The sequence shown here is derived from an EMBL/GenBank/DDBJ whole genome shotgun (WGS) entry which is preliminary data.</text>
</comment>
<keyword evidence="1" id="KW-0812">Transmembrane</keyword>
<reference evidence="2 3" key="1">
    <citation type="submission" date="2013-09" db="EMBL/GenBank/DDBJ databases">
        <title>Whole genome shotgun sequence of Vibrio proteolyticus NBRC 13287.</title>
        <authorList>
            <person name="Isaki S."/>
            <person name="Hosoyama A."/>
            <person name="Numata M."/>
            <person name="Hashimoto M."/>
            <person name="Hosoyama Y."/>
            <person name="Tsuchikane K."/>
            <person name="Noguchi M."/>
            <person name="Hirakata S."/>
            <person name="Ichikawa N."/>
            <person name="Ohji S."/>
            <person name="Yamazoe A."/>
            <person name="Fujita N."/>
        </authorList>
    </citation>
    <scope>NUCLEOTIDE SEQUENCE [LARGE SCALE GENOMIC DNA]</scope>
    <source>
        <strain evidence="2 3">NBRC 13287</strain>
    </source>
</reference>
<name>U3BHX6_VIBPR</name>
<protein>
    <recommendedName>
        <fullName evidence="4">O-succinylbenzoic acid--CoA ligase</fullName>
    </recommendedName>
</protein>
<dbReference type="EMBL" id="BATJ01000003">
    <property type="protein sequence ID" value="GAD66263.1"/>
    <property type="molecule type" value="Genomic_DNA"/>
</dbReference>
<accession>U3BHX6</accession>
<evidence type="ECO:0008006" key="4">
    <source>
        <dbReference type="Google" id="ProtNLM"/>
    </source>
</evidence>
<keyword evidence="1" id="KW-0472">Membrane</keyword>
<evidence type="ECO:0000313" key="2">
    <source>
        <dbReference type="EMBL" id="GAD66263.1"/>
    </source>
</evidence>
<feature type="transmembrane region" description="Helical" evidence="1">
    <location>
        <begin position="27"/>
        <end position="43"/>
    </location>
</feature>
<gene>
    <name evidence="2" type="ORF">VPR01S_03_01720</name>
</gene>